<evidence type="ECO:0008006" key="4">
    <source>
        <dbReference type="Google" id="ProtNLM"/>
    </source>
</evidence>
<reference evidence="2" key="1">
    <citation type="journal article" date="2023" name="Insect Mol. Biol.">
        <title>Genome sequencing provides insights into the evolution of gene families encoding plant cell wall-degrading enzymes in longhorned beetles.</title>
        <authorList>
            <person name="Shin N.R."/>
            <person name="Okamura Y."/>
            <person name="Kirsch R."/>
            <person name="Pauchet Y."/>
        </authorList>
    </citation>
    <scope>NUCLEOTIDE SEQUENCE</scope>
    <source>
        <strain evidence="2">MMC_N1</strain>
    </source>
</reference>
<evidence type="ECO:0000256" key="1">
    <source>
        <dbReference type="SAM" id="SignalP"/>
    </source>
</evidence>
<sequence length="63" mass="7281">MKECCFYALMMSAILWLYGLCGCPDKLVFKYVCMQVSQEFHLVLYTQKVFSSITQEIPVLVCS</sequence>
<keyword evidence="1" id="KW-0732">Signal</keyword>
<proteinExistence type="predicted"/>
<dbReference type="EMBL" id="JAPWTJ010001145">
    <property type="protein sequence ID" value="KAJ8973596.1"/>
    <property type="molecule type" value="Genomic_DNA"/>
</dbReference>
<name>A0ABQ9J634_9CUCU</name>
<feature type="signal peptide" evidence="1">
    <location>
        <begin position="1"/>
        <end position="21"/>
    </location>
</feature>
<evidence type="ECO:0000313" key="3">
    <source>
        <dbReference type="Proteomes" id="UP001162164"/>
    </source>
</evidence>
<evidence type="ECO:0000313" key="2">
    <source>
        <dbReference type="EMBL" id="KAJ8973596.1"/>
    </source>
</evidence>
<dbReference type="PROSITE" id="PS51257">
    <property type="entry name" value="PROKAR_LIPOPROTEIN"/>
    <property type="match status" value="1"/>
</dbReference>
<protein>
    <recommendedName>
        <fullName evidence="4">Secreted protein</fullName>
    </recommendedName>
</protein>
<accession>A0ABQ9J634</accession>
<organism evidence="2 3">
    <name type="scientific">Molorchus minor</name>
    <dbReference type="NCBI Taxonomy" id="1323400"/>
    <lineage>
        <taxon>Eukaryota</taxon>
        <taxon>Metazoa</taxon>
        <taxon>Ecdysozoa</taxon>
        <taxon>Arthropoda</taxon>
        <taxon>Hexapoda</taxon>
        <taxon>Insecta</taxon>
        <taxon>Pterygota</taxon>
        <taxon>Neoptera</taxon>
        <taxon>Endopterygota</taxon>
        <taxon>Coleoptera</taxon>
        <taxon>Polyphaga</taxon>
        <taxon>Cucujiformia</taxon>
        <taxon>Chrysomeloidea</taxon>
        <taxon>Cerambycidae</taxon>
        <taxon>Lamiinae</taxon>
        <taxon>Monochamini</taxon>
        <taxon>Molorchus</taxon>
    </lineage>
</organism>
<comment type="caution">
    <text evidence="2">The sequence shown here is derived from an EMBL/GenBank/DDBJ whole genome shotgun (WGS) entry which is preliminary data.</text>
</comment>
<keyword evidence="3" id="KW-1185">Reference proteome</keyword>
<dbReference type="Proteomes" id="UP001162164">
    <property type="component" value="Unassembled WGS sequence"/>
</dbReference>
<feature type="chain" id="PRO_5046150173" description="Secreted protein" evidence="1">
    <location>
        <begin position="22"/>
        <end position="63"/>
    </location>
</feature>
<gene>
    <name evidence="2" type="ORF">NQ317_010033</name>
</gene>